<evidence type="ECO:0000313" key="2">
    <source>
        <dbReference type="WBParaSite" id="nRc.2.0.1.t39259-RA"/>
    </source>
</evidence>
<keyword evidence="1" id="KW-1185">Reference proteome</keyword>
<proteinExistence type="predicted"/>
<protein>
    <submittedName>
        <fullName evidence="2">Uncharacterized protein</fullName>
    </submittedName>
</protein>
<name>A0A915KMJ2_ROMCU</name>
<reference evidence="2" key="1">
    <citation type="submission" date="2022-11" db="UniProtKB">
        <authorList>
            <consortium name="WormBaseParasite"/>
        </authorList>
    </citation>
    <scope>IDENTIFICATION</scope>
</reference>
<evidence type="ECO:0000313" key="1">
    <source>
        <dbReference type="Proteomes" id="UP000887565"/>
    </source>
</evidence>
<dbReference type="AlphaFoldDB" id="A0A915KMJ2"/>
<dbReference type="WBParaSite" id="nRc.2.0.1.t39259-RA">
    <property type="protein sequence ID" value="nRc.2.0.1.t39259-RA"/>
    <property type="gene ID" value="nRc.2.0.1.g39259"/>
</dbReference>
<dbReference type="Proteomes" id="UP000887565">
    <property type="component" value="Unplaced"/>
</dbReference>
<accession>A0A915KMJ2</accession>
<sequence length="104" mass="11484">MQPKAEAAKESEDTQKVTKVIVEETPPPMIAASIPHSTARVEESNESDYVVEVEDEILAISDKEEATEQRPPRINHSQIQATMAKSSLMEIERSMIITASFGTV</sequence>
<organism evidence="1 2">
    <name type="scientific">Romanomermis culicivorax</name>
    <name type="common">Nematode worm</name>
    <dbReference type="NCBI Taxonomy" id="13658"/>
    <lineage>
        <taxon>Eukaryota</taxon>
        <taxon>Metazoa</taxon>
        <taxon>Ecdysozoa</taxon>
        <taxon>Nematoda</taxon>
        <taxon>Enoplea</taxon>
        <taxon>Dorylaimia</taxon>
        <taxon>Mermithida</taxon>
        <taxon>Mermithoidea</taxon>
        <taxon>Mermithidae</taxon>
        <taxon>Romanomermis</taxon>
    </lineage>
</organism>